<dbReference type="Proteomes" id="UP000244880">
    <property type="component" value="Unassembled WGS sequence"/>
</dbReference>
<comment type="similarity">
    <text evidence="1">Belongs to the virb1 family.</text>
</comment>
<proteinExistence type="inferred from homology"/>
<reference evidence="3 4" key="1">
    <citation type="submission" date="2018-03" db="EMBL/GenBank/DDBJ databases">
        <authorList>
            <person name="Keele B.F."/>
        </authorList>
    </citation>
    <scope>NUCLEOTIDE SEQUENCE [LARGE SCALE GENOMIC DNA]</scope>
    <source>
        <strain evidence="3 4">CECT 8599</strain>
    </source>
</reference>
<dbReference type="SUPFAM" id="SSF53955">
    <property type="entry name" value="Lysozyme-like"/>
    <property type="match status" value="1"/>
</dbReference>
<sequence>MKQATVTAIMRWLTNWRHNAYWAAPHCVGVVHLLRCGMEHILSRRICLIAPLCMALTGCGSSAPAPTAASEPPLHPNETPQLRSQINHWADHYAIPRSLVHKLAIRESTHRPSARNGPYWGLLQILPETARTMGHRGPPAQLLDADVNLEYAGKYLRGAWLLSDGNEATAIGWYARGYYYEAKRRGLLVETGLRPG</sequence>
<dbReference type="InterPro" id="IPR008258">
    <property type="entry name" value="Transglycosylase_SLT_dom_1"/>
</dbReference>
<evidence type="ECO:0000313" key="3">
    <source>
        <dbReference type="EMBL" id="SPH20865.1"/>
    </source>
</evidence>
<dbReference type="AlphaFoldDB" id="A0A2R8BCQ6"/>
<evidence type="ECO:0000313" key="4">
    <source>
        <dbReference type="Proteomes" id="UP000244880"/>
    </source>
</evidence>
<feature type="domain" description="Transglycosylase SLT" evidence="2">
    <location>
        <begin position="86"/>
        <end position="177"/>
    </location>
</feature>
<organism evidence="3 4">
    <name type="scientific">Ascidiaceihabitans donghaensis</name>
    <dbReference type="NCBI Taxonomy" id="1510460"/>
    <lineage>
        <taxon>Bacteria</taxon>
        <taxon>Pseudomonadati</taxon>
        <taxon>Pseudomonadota</taxon>
        <taxon>Alphaproteobacteria</taxon>
        <taxon>Rhodobacterales</taxon>
        <taxon>Paracoccaceae</taxon>
        <taxon>Ascidiaceihabitans</taxon>
    </lineage>
</organism>
<name>A0A2R8BCQ6_9RHOB</name>
<accession>A0A2R8BCQ6</accession>
<protein>
    <recommendedName>
        <fullName evidence="2">Transglycosylase SLT domain-containing protein</fullName>
    </recommendedName>
</protein>
<gene>
    <name evidence="3" type="ORF">ASD8599_01607</name>
</gene>
<evidence type="ECO:0000259" key="2">
    <source>
        <dbReference type="Pfam" id="PF01464"/>
    </source>
</evidence>
<dbReference type="InterPro" id="IPR023346">
    <property type="entry name" value="Lysozyme-like_dom_sf"/>
</dbReference>
<dbReference type="Gene3D" id="1.10.530.10">
    <property type="match status" value="1"/>
</dbReference>
<dbReference type="Pfam" id="PF01464">
    <property type="entry name" value="SLT"/>
    <property type="match status" value="1"/>
</dbReference>
<evidence type="ECO:0000256" key="1">
    <source>
        <dbReference type="ARBA" id="ARBA00009387"/>
    </source>
</evidence>
<keyword evidence="4" id="KW-1185">Reference proteome</keyword>
<dbReference type="EMBL" id="OMOR01000001">
    <property type="protein sequence ID" value="SPH20865.1"/>
    <property type="molecule type" value="Genomic_DNA"/>
</dbReference>